<sequence length="294" mass="32971">MDIRQLRYFIAVAEHLSFTEAAKHLFVAQSAVSQQIADLEKRIGVQLFIRNKRSVKLTNAGAVLLKEAINLVNKSTEAIEKTRQAELGIIGNLKIGFLGYTERNFLPDLIRQFRRNYPKVELQLDQYNHGALIEALNTGELDIGFTLSFGLENVGGLEKKSIFTETISIVMHREHPLANQSSINIANLANEHFIILNREESPQGFNQTLLICADNGFFPDIVSEPRLLHTVLLLVDAGMGIAILPKSLQHHSSPSLRFIDIEGEINDHKLVAAWKKTNMNPSIALFLKELEAIK</sequence>
<dbReference type="PANTHER" id="PTHR30346">
    <property type="entry name" value="TRANSCRIPTIONAL DUAL REGULATOR HCAR-RELATED"/>
    <property type="match status" value="1"/>
</dbReference>
<dbReference type="PROSITE" id="PS50931">
    <property type="entry name" value="HTH_LYSR"/>
    <property type="match status" value="1"/>
</dbReference>
<dbReference type="EMBL" id="JACHEN010000006">
    <property type="protein sequence ID" value="MBB6215193.1"/>
    <property type="molecule type" value="Genomic_DNA"/>
</dbReference>
<proteinExistence type="inferred from homology"/>
<dbReference type="Gene3D" id="3.40.190.10">
    <property type="entry name" value="Periplasmic binding protein-like II"/>
    <property type="match status" value="2"/>
</dbReference>
<dbReference type="GO" id="GO:0003677">
    <property type="term" value="F:DNA binding"/>
    <property type="evidence" value="ECO:0007669"/>
    <property type="project" value="UniProtKB-KW"/>
</dbReference>
<keyword evidence="2" id="KW-0805">Transcription regulation</keyword>
<accession>A0A841KP57</accession>
<evidence type="ECO:0000256" key="1">
    <source>
        <dbReference type="ARBA" id="ARBA00009437"/>
    </source>
</evidence>
<name>A0A841KP57_9FIRM</name>
<dbReference type="PANTHER" id="PTHR30346:SF0">
    <property type="entry name" value="HCA OPERON TRANSCRIPTIONAL ACTIVATOR HCAR"/>
    <property type="match status" value="1"/>
</dbReference>
<dbReference type="InterPro" id="IPR036388">
    <property type="entry name" value="WH-like_DNA-bd_sf"/>
</dbReference>
<evidence type="ECO:0000313" key="7">
    <source>
        <dbReference type="Proteomes" id="UP000579281"/>
    </source>
</evidence>
<dbReference type="SUPFAM" id="SSF46785">
    <property type="entry name" value="Winged helix' DNA-binding domain"/>
    <property type="match status" value="1"/>
</dbReference>
<dbReference type="SUPFAM" id="SSF53850">
    <property type="entry name" value="Periplasmic binding protein-like II"/>
    <property type="match status" value="1"/>
</dbReference>
<keyword evidence="4" id="KW-0804">Transcription</keyword>
<feature type="domain" description="HTH lysR-type" evidence="5">
    <location>
        <begin position="1"/>
        <end position="58"/>
    </location>
</feature>
<dbReference type="InterPro" id="IPR005119">
    <property type="entry name" value="LysR_subst-bd"/>
</dbReference>
<dbReference type="GO" id="GO:0032993">
    <property type="term" value="C:protein-DNA complex"/>
    <property type="evidence" value="ECO:0007669"/>
    <property type="project" value="TreeGrafter"/>
</dbReference>
<dbReference type="CDD" id="cd08414">
    <property type="entry name" value="PBP2_LTTR_aromatics_like"/>
    <property type="match status" value="1"/>
</dbReference>
<dbReference type="InterPro" id="IPR000847">
    <property type="entry name" value="LysR_HTH_N"/>
</dbReference>
<organism evidence="6 7">
    <name type="scientific">Anaerosolibacter carboniphilus</name>
    <dbReference type="NCBI Taxonomy" id="1417629"/>
    <lineage>
        <taxon>Bacteria</taxon>
        <taxon>Bacillati</taxon>
        <taxon>Bacillota</taxon>
        <taxon>Clostridia</taxon>
        <taxon>Peptostreptococcales</taxon>
        <taxon>Thermotaleaceae</taxon>
        <taxon>Anaerosolibacter</taxon>
    </lineage>
</organism>
<dbReference type="PRINTS" id="PR00039">
    <property type="entry name" value="HTHLYSR"/>
</dbReference>
<dbReference type="AlphaFoldDB" id="A0A841KP57"/>
<evidence type="ECO:0000256" key="2">
    <source>
        <dbReference type="ARBA" id="ARBA00023015"/>
    </source>
</evidence>
<dbReference type="GO" id="GO:0003700">
    <property type="term" value="F:DNA-binding transcription factor activity"/>
    <property type="evidence" value="ECO:0007669"/>
    <property type="project" value="InterPro"/>
</dbReference>
<comment type="similarity">
    <text evidence="1">Belongs to the LysR transcriptional regulatory family.</text>
</comment>
<evidence type="ECO:0000256" key="3">
    <source>
        <dbReference type="ARBA" id="ARBA00023125"/>
    </source>
</evidence>
<dbReference type="RefSeq" id="WP_184309271.1">
    <property type="nucleotide sequence ID" value="NZ_JACHEN010000006.1"/>
</dbReference>
<dbReference type="FunFam" id="1.10.10.10:FF:000001">
    <property type="entry name" value="LysR family transcriptional regulator"/>
    <property type="match status" value="1"/>
</dbReference>
<evidence type="ECO:0000313" key="6">
    <source>
        <dbReference type="EMBL" id="MBB6215193.1"/>
    </source>
</evidence>
<dbReference type="Proteomes" id="UP000579281">
    <property type="component" value="Unassembled WGS sequence"/>
</dbReference>
<protein>
    <submittedName>
        <fullName evidence="6">DNA-binding transcriptional LysR family regulator</fullName>
    </submittedName>
</protein>
<dbReference type="InterPro" id="IPR036390">
    <property type="entry name" value="WH_DNA-bd_sf"/>
</dbReference>
<evidence type="ECO:0000259" key="5">
    <source>
        <dbReference type="PROSITE" id="PS50931"/>
    </source>
</evidence>
<reference evidence="6 7" key="1">
    <citation type="submission" date="2020-08" db="EMBL/GenBank/DDBJ databases">
        <title>Genomic Encyclopedia of Type Strains, Phase IV (KMG-IV): sequencing the most valuable type-strain genomes for metagenomic binning, comparative biology and taxonomic classification.</title>
        <authorList>
            <person name="Goeker M."/>
        </authorList>
    </citation>
    <scope>NUCLEOTIDE SEQUENCE [LARGE SCALE GENOMIC DNA]</scope>
    <source>
        <strain evidence="6 7">DSM 103526</strain>
    </source>
</reference>
<dbReference type="Gene3D" id="1.10.10.10">
    <property type="entry name" value="Winged helix-like DNA-binding domain superfamily/Winged helix DNA-binding domain"/>
    <property type="match status" value="1"/>
</dbReference>
<keyword evidence="7" id="KW-1185">Reference proteome</keyword>
<evidence type="ECO:0000256" key="4">
    <source>
        <dbReference type="ARBA" id="ARBA00023163"/>
    </source>
</evidence>
<dbReference type="Pfam" id="PF00126">
    <property type="entry name" value="HTH_1"/>
    <property type="match status" value="1"/>
</dbReference>
<gene>
    <name evidence="6" type="ORF">HNQ80_001282</name>
</gene>
<keyword evidence="3 6" id="KW-0238">DNA-binding</keyword>
<comment type="caution">
    <text evidence="6">The sequence shown here is derived from an EMBL/GenBank/DDBJ whole genome shotgun (WGS) entry which is preliminary data.</text>
</comment>
<dbReference type="Pfam" id="PF03466">
    <property type="entry name" value="LysR_substrate"/>
    <property type="match status" value="1"/>
</dbReference>